<feature type="compositionally biased region" description="Basic and acidic residues" evidence="4">
    <location>
        <begin position="134"/>
        <end position="149"/>
    </location>
</feature>
<accession>D5BR87</accession>
<keyword evidence="5" id="KW-0548">Nucleotidyltransferase</keyword>
<keyword evidence="5" id="KW-0808">Transferase</keyword>
<dbReference type="GO" id="GO:0003723">
    <property type="term" value="F:RNA binding"/>
    <property type="evidence" value="ECO:0007669"/>
    <property type="project" value="UniProtKB-UniRule"/>
</dbReference>
<dbReference type="Gene3D" id="2.40.280.10">
    <property type="match status" value="1"/>
</dbReference>
<keyword evidence="2 3" id="KW-0694">RNA-binding</keyword>
<dbReference type="KEGG" id="apb:SAR116_0541"/>
<evidence type="ECO:0000256" key="2">
    <source>
        <dbReference type="ARBA" id="ARBA00022884"/>
    </source>
</evidence>
<evidence type="ECO:0000256" key="3">
    <source>
        <dbReference type="HAMAP-Rule" id="MF_00023"/>
    </source>
</evidence>
<dbReference type="GO" id="GO:0070930">
    <property type="term" value="P:trans-translation-dependent protein tagging"/>
    <property type="evidence" value="ECO:0007669"/>
    <property type="project" value="TreeGrafter"/>
</dbReference>
<organism evidence="5 6">
    <name type="scientific">Puniceispirillum marinum (strain IMCC1322)</name>
    <dbReference type="NCBI Taxonomy" id="488538"/>
    <lineage>
        <taxon>Bacteria</taxon>
        <taxon>Pseudomonadati</taxon>
        <taxon>Pseudomonadota</taxon>
        <taxon>Alphaproteobacteria</taxon>
        <taxon>Candidatus Puniceispirillales</taxon>
        <taxon>Candidatus Puniceispirillaceae</taxon>
        <taxon>Candidatus Puniceispirillum</taxon>
    </lineage>
</organism>
<dbReference type="CDD" id="cd09294">
    <property type="entry name" value="SmpB"/>
    <property type="match status" value="1"/>
</dbReference>
<dbReference type="eggNOG" id="COG0691">
    <property type="taxonomic scope" value="Bacteria"/>
</dbReference>
<dbReference type="PROSITE" id="PS01317">
    <property type="entry name" value="SSRP"/>
    <property type="match status" value="1"/>
</dbReference>
<sequence length="155" mass="17501">MASGHISTGRIAENRKARHEYEIEDRIEAGLILLGSEVKSLRTGRASIAESYAGEDSGRLMLFNANIPIYEPARVNHEPKRPRELLVKARERNKLLGLIRREGMTLVPLSLYFNDKGVAKISVGLAKGRKKQDKRQAAKDRDWGRDKARLLRGKN</sequence>
<feature type="region of interest" description="Disordered" evidence="4">
    <location>
        <begin position="129"/>
        <end position="155"/>
    </location>
</feature>
<evidence type="ECO:0000313" key="6">
    <source>
        <dbReference type="Proteomes" id="UP000007460"/>
    </source>
</evidence>
<dbReference type="OrthoDB" id="9805462at2"/>
<gene>
    <name evidence="3" type="primary">smpB</name>
    <name evidence="5" type="ordered locus">SAR116_0541</name>
</gene>
<reference evidence="5 6" key="1">
    <citation type="journal article" date="2010" name="J. Bacteriol.">
        <title>Complete genome sequence of "Candidatus Puniceispirillum marinum" IMCC1322, a representative of the SAR116 clade in the Alphaproteobacteria.</title>
        <authorList>
            <person name="Oh H.M."/>
            <person name="Kwon K.K."/>
            <person name="Kang I."/>
            <person name="Kang S.G."/>
            <person name="Lee J.H."/>
            <person name="Kim S.J."/>
            <person name="Cho J.C."/>
        </authorList>
    </citation>
    <scope>NUCLEOTIDE SEQUENCE [LARGE SCALE GENOMIC DNA]</scope>
    <source>
        <strain evidence="5 6">IMCC1322</strain>
    </source>
</reference>
<protein>
    <recommendedName>
        <fullName evidence="3">SsrA-binding protein</fullName>
    </recommendedName>
    <alternativeName>
        <fullName evidence="3">Small protein B</fullName>
    </alternativeName>
</protein>
<proteinExistence type="inferred from homology"/>
<evidence type="ECO:0000256" key="1">
    <source>
        <dbReference type="ARBA" id="ARBA00022490"/>
    </source>
</evidence>
<dbReference type="SUPFAM" id="SSF74982">
    <property type="entry name" value="Small protein B (SmpB)"/>
    <property type="match status" value="1"/>
</dbReference>
<dbReference type="Proteomes" id="UP000007460">
    <property type="component" value="Chromosome"/>
</dbReference>
<dbReference type="STRING" id="488538.SAR116_0541"/>
<dbReference type="InterPro" id="IPR000037">
    <property type="entry name" value="SsrA-bd_prot"/>
</dbReference>
<dbReference type="HAMAP" id="MF_00023">
    <property type="entry name" value="SmpB"/>
    <property type="match status" value="1"/>
</dbReference>
<dbReference type="PANTHER" id="PTHR30308:SF2">
    <property type="entry name" value="SSRA-BINDING PROTEIN"/>
    <property type="match status" value="1"/>
</dbReference>
<dbReference type="NCBIfam" id="TIGR00086">
    <property type="entry name" value="smpB"/>
    <property type="match status" value="1"/>
</dbReference>
<dbReference type="InterPro" id="IPR023620">
    <property type="entry name" value="SmpB"/>
</dbReference>
<dbReference type="RefSeq" id="WP_013045413.1">
    <property type="nucleotide sequence ID" value="NC_014010.1"/>
</dbReference>
<dbReference type="InterPro" id="IPR020081">
    <property type="entry name" value="SsrA-bd_prot_CS"/>
</dbReference>
<dbReference type="GO" id="GO:0005829">
    <property type="term" value="C:cytosol"/>
    <property type="evidence" value="ECO:0007669"/>
    <property type="project" value="TreeGrafter"/>
</dbReference>
<dbReference type="HOGENOM" id="CLU_108953_0_1_5"/>
<comment type="similarity">
    <text evidence="3">Belongs to the SmpB family.</text>
</comment>
<comment type="function">
    <text evidence="3">Required for rescue of stalled ribosomes mediated by trans-translation. Binds to transfer-messenger RNA (tmRNA), required for stable association of tmRNA with ribosomes. tmRNA and SmpB together mimic tRNA shape, replacing the anticodon stem-loop with SmpB. tmRNA is encoded by the ssrA gene; the 2 termini fold to resemble tRNA(Ala) and it encodes a 'tag peptide', a short internal open reading frame. During trans-translation Ala-aminoacylated tmRNA acts like a tRNA, entering the A-site of stalled ribosomes, displacing the stalled mRNA. The ribosome then switches to translate the ORF on the tmRNA; the nascent peptide is terminated with the 'tag peptide' encoded by the tmRNA and targeted for degradation. The ribosome is freed to recommence translation, which seems to be the essential function of trans-translation.</text>
</comment>
<name>D5BR87_PUNMI</name>
<keyword evidence="1 3" id="KW-0963">Cytoplasm</keyword>
<comment type="subcellular location">
    <subcellularLocation>
        <location evidence="3">Cytoplasm</location>
    </subcellularLocation>
    <text evidence="3">The tmRNA-SmpB complex associates with stalled 70S ribosomes.</text>
</comment>
<dbReference type="GO" id="GO:0070929">
    <property type="term" value="P:trans-translation"/>
    <property type="evidence" value="ECO:0007669"/>
    <property type="project" value="UniProtKB-UniRule"/>
</dbReference>
<dbReference type="EMBL" id="CP001751">
    <property type="protein sequence ID" value="ADE38784.1"/>
    <property type="molecule type" value="Genomic_DNA"/>
</dbReference>
<dbReference type="PANTHER" id="PTHR30308">
    <property type="entry name" value="TMRNA-BINDING COMPONENT OF TRANS-TRANSLATION TAGGING COMPLEX"/>
    <property type="match status" value="1"/>
</dbReference>
<dbReference type="AlphaFoldDB" id="D5BR87"/>
<evidence type="ECO:0000313" key="5">
    <source>
        <dbReference type="EMBL" id="ADE38784.1"/>
    </source>
</evidence>
<dbReference type="Pfam" id="PF01668">
    <property type="entry name" value="SmpB"/>
    <property type="match status" value="1"/>
</dbReference>
<evidence type="ECO:0000256" key="4">
    <source>
        <dbReference type="SAM" id="MobiDB-lite"/>
    </source>
</evidence>
<dbReference type="GO" id="GO:0016779">
    <property type="term" value="F:nucleotidyltransferase activity"/>
    <property type="evidence" value="ECO:0007669"/>
    <property type="project" value="UniProtKB-KW"/>
</dbReference>
<keyword evidence="6" id="KW-1185">Reference proteome</keyword>
<dbReference type="NCBIfam" id="NF003843">
    <property type="entry name" value="PRK05422.1"/>
    <property type="match status" value="1"/>
</dbReference>